<dbReference type="InterPro" id="IPR004255">
    <property type="entry name" value="O-acyltransferase_WSD1_N"/>
</dbReference>
<comment type="pathway">
    <text evidence="1 11">Glycerolipid metabolism; triacylglycerol biosynthesis.</text>
</comment>
<dbReference type="RefSeq" id="WP_175595134.1">
    <property type="nucleotide sequence ID" value="NZ_JABWGN010000022.1"/>
</dbReference>
<keyword evidence="9 11" id="KW-0012">Acyltransferase</keyword>
<evidence type="ECO:0000313" key="15">
    <source>
        <dbReference type="Proteomes" id="UP000586042"/>
    </source>
</evidence>
<evidence type="ECO:0000256" key="7">
    <source>
        <dbReference type="ARBA" id="ARBA00022798"/>
    </source>
</evidence>
<organism evidence="14 15">
    <name type="scientific">Nonomuraea montanisoli</name>
    <dbReference type="NCBI Taxonomy" id="2741721"/>
    <lineage>
        <taxon>Bacteria</taxon>
        <taxon>Bacillati</taxon>
        <taxon>Actinomycetota</taxon>
        <taxon>Actinomycetes</taxon>
        <taxon>Streptosporangiales</taxon>
        <taxon>Streptosporangiaceae</taxon>
        <taxon>Nonomuraea</taxon>
    </lineage>
</organism>
<evidence type="ECO:0000259" key="12">
    <source>
        <dbReference type="Pfam" id="PF03007"/>
    </source>
</evidence>
<dbReference type="Pfam" id="PF03007">
    <property type="entry name" value="WS_DGAT_cat"/>
    <property type="match status" value="1"/>
</dbReference>
<protein>
    <recommendedName>
        <fullName evidence="4 11">Diacylglycerol O-acyltransferase</fullName>
        <ecNumber evidence="4 11">2.3.1.20</ecNumber>
    </recommendedName>
</protein>
<dbReference type="EC" id="2.3.1.20" evidence="4 11"/>
<dbReference type="GO" id="GO:0051701">
    <property type="term" value="P:biological process involved in interaction with host"/>
    <property type="evidence" value="ECO:0007669"/>
    <property type="project" value="TreeGrafter"/>
</dbReference>
<dbReference type="GO" id="GO:0005886">
    <property type="term" value="C:plasma membrane"/>
    <property type="evidence" value="ECO:0007669"/>
    <property type="project" value="TreeGrafter"/>
</dbReference>
<dbReference type="GO" id="GO:0071731">
    <property type="term" value="P:response to nitric oxide"/>
    <property type="evidence" value="ECO:0007669"/>
    <property type="project" value="TreeGrafter"/>
</dbReference>
<comment type="similarity">
    <text evidence="3 11">Belongs to the long-chain O-acyltransferase family.</text>
</comment>
<dbReference type="Proteomes" id="UP000586042">
    <property type="component" value="Unassembled WGS sequence"/>
</dbReference>
<dbReference type="InterPro" id="IPR045034">
    <property type="entry name" value="O-acyltransferase_WSD1-like"/>
</dbReference>
<sequence>MDGAGCRRLSVVDLAMLRLERPSAPQHVAGLCVVEAGPLLDGHGDLALGAIRERLERRLVRVPELRQVLRYAPPLCGPPLWVDDPGFAIGHHVRTARVAVPGDEAALLETAERLLRDPLDRSRPLWDLWLLTGLTDGPAEPGVARVGLLFRVHHALVDGLAAVALAAAFLDADPEAPDPPVPAWRPAPPPSALDLFLDNARHRLSRAASVLADPAGSVRTLLGTVSAAAGVLSAVNVAPRTSLNASTGGQGRLLRVVRLGLDEARRVAHAHGATVNDVVLATVMGGVRDLLLGRGEPVDGLELSVVVPATIRDPGRSRDLGNAVGALYCRLPAGESDPVRRLALVAAATRAAKAAQPLSRETSTVMYGLLGGLSALGLDLEGRQRAMNFQVSDVRGPERPLYLLGAQVVDAVPVTGITGNLTLAVAALSYRGRLGLTVLADRRACPDVDVLADGMRRAWAETRASTPEAAGTRG</sequence>
<evidence type="ECO:0000256" key="10">
    <source>
        <dbReference type="ARBA" id="ARBA00048109"/>
    </source>
</evidence>
<evidence type="ECO:0000256" key="3">
    <source>
        <dbReference type="ARBA" id="ARBA00009587"/>
    </source>
</evidence>
<dbReference type="SUPFAM" id="SSF52777">
    <property type="entry name" value="CoA-dependent acyltransferases"/>
    <property type="match status" value="2"/>
</dbReference>
<evidence type="ECO:0000256" key="8">
    <source>
        <dbReference type="ARBA" id="ARBA00023098"/>
    </source>
</evidence>
<keyword evidence="15" id="KW-1185">Reference proteome</keyword>
<evidence type="ECO:0000256" key="9">
    <source>
        <dbReference type="ARBA" id="ARBA00023315"/>
    </source>
</evidence>
<dbReference type="GO" id="GO:0019432">
    <property type="term" value="P:triglyceride biosynthetic process"/>
    <property type="evidence" value="ECO:0007669"/>
    <property type="project" value="UniProtKB-UniPathway"/>
</dbReference>
<feature type="domain" description="O-acyltransferase WSD1-like N-terminal" evidence="12">
    <location>
        <begin position="9"/>
        <end position="279"/>
    </location>
</feature>
<dbReference type="AlphaFoldDB" id="A0A7Y6IHF6"/>
<dbReference type="PANTHER" id="PTHR31650:SF1">
    <property type="entry name" value="WAX ESTER SYNTHASE_DIACYLGLYCEROL ACYLTRANSFERASE 4-RELATED"/>
    <property type="match status" value="1"/>
</dbReference>
<evidence type="ECO:0000256" key="1">
    <source>
        <dbReference type="ARBA" id="ARBA00004771"/>
    </source>
</evidence>
<evidence type="ECO:0000259" key="13">
    <source>
        <dbReference type="Pfam" id="PF06974"/>
    </source>
</evidence>
<dbReference type="GO" id="GO:0006071">
    <property type="term" value="P:glycerol metabolic process"/>
    <property type="evidence" value="ECO:0007669"/>
    <property type="project" value="UniProtKB-KW"/>
</dbReference>
<evidence type="ECO:0000256" key="6">
    <source>
        <dbReference type="ARBA" id="ARBA00022679"/>
    </source>
</evidence>
<dbReference type="InterPro" id="IPR014292">
    <property type="entry name" value="Acyl_transf_WS/DGAT"/>
</dbReference>
<reference evidence="14 15" key="1">
    <citation type="submission" date="2020-06" db="EMBL/GenBank/DDBJ databases">
        <title>Nonomuraea sp. SMC257, a novel actinomycete isolated from soil.</title>
        <authorList>
            <person name="Chanama M."/>
        </authorList>
    </citation>
    <scope>NUCLEOTIDE SEQUENCE [LARGE SCALE GENOMIC DNA]</scope>
    <source>
        <strain evidence="14 15">SMC257</strain>
    </source>
</reference>
<keyword evidence="7 11" id="KW-0319">Glycerol metabolism</keyword>
<comment type="pathway">
    <text evidence="2">Lipid metabolism.</text>
</comment>
<proteinExistence type="inferred from homology"/>
<comment type="caution">
    <text evidence="14">The sequence shown here is derived from an EMBL/GenBank/DDBJ whole genome shotgun (WGS) entry which is preliminary data.</text>
</comment>
<dbReference type="InterPro" id="IPR009721">
    <property type="entry name" value="O-acyltransferase_WSD1_C"/>
</dbReference>
<comment type="catalytic activity">
    <reaction evidence="10 11">
        <text>an acyl-CoA + a 1,2-diacyl-sn-glycerol = a triacyl-sn-glycerol + CoA</text>
        <dbReference type="Rhea" id="RHEA:10868"/>
        <dbReference type="ChEBI" id="CHEBI:17815"/>
        <dbReference type="ChEBI" id="CHEBI:57287"/>
        <dbReference type="ChEBI" id="CHEBI:58342"/>
        <dbReference type="ChEBI" id="CHEBI:64615"/>
        <dbReference type="EC" id="2.3.1.20"/>
    </reaction>
</comment>
<evidence type="ECO:0000256" key="11">
    <source>
        <dbReference type="RuleBase" id="RU361241"/>
    </source>
</evidence>
<evidence type="ECO:0000256" key="2">
    <source>
        <dbReference type="ARBA" id="ARBA00005189"/>
    </source>
</evidence>
<gene>
    <name evidence="14" type="ORF">HTZ77_40740</name>
</gene>
<dbReference type="Pfam" id="PF06974">
    <property type="entry name" value="WS_DGAT_C"/>
    <property type="match status" value="1"/>
</dbReference>
<feature type="domain" description="O-acyltransferase WSD1 C-terminal" evidence="13">
    <location>
        <begin position="321"/>
        <end position="459"/>
    </location>
</feature>
<dbReference type="GO" id="GO:0001666">
    <property type="term" value="P:response to hypoxia"/>
    <property type="evidence" value="ECO:0007669"/>
    <property type="project" value="TreeGrafter"/>
</dbReference>
<dbReference type="PANTHER" id="PTHR31650">
    <property type="entry name" value="O-ACYLTRANSFERASE (WSD1-LIKE) FAMILY PROTEIN"/>
    <property type="match status" value="1"/>
</dbReference>
<accession>A0A7Y6IHF6</accession>
<evidence type="ECO:0000256" key="5">
    <source>
        <dbReference type="ARBA" id="ARBA00022516"/>
    </source>
</evidence>
<keyword evidence="5 11" id="KW-0444">Lipid biosynthesis</keyword>
<evidence type="ECO:0000313" key="14">
    <source>
        <dbReference type="EMBL" id="NUW37690.1"/>
    </source>
</evidence>
<dbReference type="NCBIfam" id="TIGR02946">
    <property type="entry name" value="acyl_WS_DGAT"/>
    <property type="match status" value="1"/>
</dbReference>
<keyword evidence="8 11" id="KW-0443">Lipid metabolism</keyword>
<dbReference type="EMBL" id="JABWGN010000022">
    <property type="protein sequence ID" value="NUW37690.1"/>
    <property type="molecule type" value="Genomic_DNA"/>
</dbReference>
<evidence type="ECO:0000256" key="4">
    <source>
        <dbReference type="ARBA" id="ARBA00013244"/>
    </source>
</evidence>
<name>A0A7Y6IHF6_9ACTN</name>
<dbReference type="GO" id="GO:0004144">
    <property type="term" value="F:diacylglycerol O-acyltransferase activity"/>
    <property type="evidence" value="ECO:0007669"/>
    <property type="project" value="UniProtKB-EC"/>
</dbReference>
<dbReference type="UniPathway" id="UPA00282"/>
<keyword evidence="6 11" id="KW-0808">Transferase</keyword>